<dbReference type="RefSeq" id="WP_205050988.1">
    <property type="nucleotide sequence ID" value="NZ_JACJKX010000027.1"/>
</dbReference>
<reference evidence="2 3" key="1">
    <citation type="journal article" date="2021" name="Sci. Rep.">
        <title>The distribution of antibiotic resistance genes in chicken gut microbiota commensals.</title>
        <authorList>
            <person name="Juricova H."/>
            <person name="Matiasovicova J."/>
            <person name="Kubasova T."/>
            <person name="Cejkova D."/>
            <person name="Rychlik I."/>
        </authorList>
    </citation>
    <scope>NUCLEOTIDE SEQUENCE [LARGE SCALE GENOMIC DNA]</scope>
    <source>
        <strain evidence="2 3">An562</strain>
    </source>
</reference>
<dbReference type="Proteomes" id="UP000777002">
    <property type="component" value="Unassembled WGS sequence"/>
</dbReference>
<accession>A0ABS2GXH0</accession>
<comment type="caution">
    <text evidence="2">The sequence shown here is derived from an EMBL/GenBank/DDBJ whole genome shotgun (WGS) entry which is preliminary data.</text>
</comment>
<keyword evidence="3" id="KW-1185">Reference proteome</keyword>
<protein>
    <submittedName>
        <fullName evidence="2">Uncharacterized protein</fullName>
    </submittedName>
</protein>
<evidence type="ECO:0000313" key="2">
    <source>
        <dbReference type="EMBL" id="MBM6929407.1"/>
    </source>
</evidence>
<sequence length="352" mass="41561">MSKEPAIGKSSLSIDFSHIDYGEVSKYIEDRGFGFVKSYLRRLEGLEDELFFHASKIKEVYTKAHVSVDRISSNDVFEGLIQGAFWYEYQYTPKGWAIKRIFTREDLIKYQNDIRKHIPIEKIINSYIKTIDHQLSTKNIELIGLVYDAYVVSQLEQIKAIYIQDKEAKRREKERQRLLEERERVASLIQENAEQIKWFLEDNDIYLISKENPEKLERINEKIEYIDNEYGGWEIKFKDQLDLTHFDYSEVRVVDKAETEFKALVEEMRPLGFVESAQVSNYIVQNRLHFKYKHLSGLLHMEKYGERYDFVGGIKKNYYARLCAELGLENRKSGAHVLGFTSFATVARRLKK</sequence>
<keyword evidence="1" id="KW-0175">Coiled coil</keyword>
<gene>
    <name evidence="2" type="ORF">H5985_09055</name>
</gene>
<name>A0ABS2GXH0_9BURK</name>
<organism evidence="2 3">
    <name type="scientific">Parasutterella secunda</name>
    <dbReference type="NCBI Taxonomy" id="626947"/>
    <lineage>
        <taxon>Bacteria</taxon>
        <taxon>Pseudomonadati</taxon>
        <taxon>Pseudomonadota</taxon>
        <taxon>Betaproteobacteria</taxon>
        <taxon>Burkholderiales</taxon>
        <taxon>Sutterellaceae</taxon>
        <taxon>Parasutterella</taxon>
    </lineage>
</organism>
<evidence type="ECO:0000313" key="3">
    <source>
        <dbReference type="Proteomes" id="UP000777002"/>
    </source>
</evidence>
<evidence type="ECO:0000256" key="1">
    <source>
        <dbReference type="SAM" id="Coils"/>
    </source>
</evidence>
<dbReference type="EMBL" id="JACJKX010000027">
    <property type="protein sequence ID" value="MBM6929407.1"/>
    <property type="molecule type" value="Genomic_DNA"/>
</dbReference>
<proteinExistence type="predicted"/>
<feature type="coiled-coil region" evidence="1">
    <location>
        <begin position="163"/>
        <end position="191"/>
    </location>
</feature>